<keyword evidence="3" id="KW-1185">Reference proteome</keyword>
<dbReference type="PROSITE" id="PS50925">
    <property type="entry name" value="BLUF"/>
    <property type="match status" value="1"/>
</dbReference>
<organism evidence="2 3">
    <name type="scientific">Aquimarina mytili</name>
    <dbReference type="NCBI Taxonomy" id="874423"/>
    <lineage>
        <taxon>Bacteria</taxon>
        <taxon>Pseudomonadati</taxon>
        <taxon>Bacteroidota</taxon>
        <taxon>Flavobacteriia</taxon>
        <taxon>Flavobacteriales</taxon>
        <taxon>Flavobacteriaceae</taxon>
        <taxon>Aquimarina</taxon>
    </lineage>
</organism>
<dbReference type="AlphaFoldDB" id="A0A936ZWT2"/>
<evidence type="ECO:0000313" key="3">
    <source>
        <dbReference type="Proteomes" id="UP000651057"/>
    </source>
</evidence>
<dbReference type="GO" id="GO:0009882">
    <property type="term" value="F:blue light photoreceptor activity"/>
    <property type="evidence" value="ECO:0007669"/>
    <property type="project" value="InterPro"/>
</dbReference>
<dbReference type="InterPro" id="IPR007024">
    <property type="entry name" value="BLUF_domain"/>
</dbReference>
<dbReference type="Proteomes" id="UP000651057">
    <property type="component" value="Unassembled WGS sequence"/>
</dbReference>
<dbReference type="SUPFAM" id="SSF54975">
    <property type="entry name" value="Acylphosphatase/BLUF domain-like"/>
    <property type="match status" value="1"/>
</dbReference>
<dbReference type="Gene3D" id="3.30.70.100">
    <property type="match status" value="1"/>
</dbReference>
<evidence type="ECO:0000259" key="1">
    <source>
        <dbReference type="PROSITE" id="PS50925"/>
    </source>
</evidence>
<dbReference type="GO" id="GO:0071949">
    <property type="term" value="F:FAD binding"/>
    <property type="evidence" value="ECO:0007669"/>
    <property type="project" value="InterPro"/>
</dbReference>
<dbReference type="RefSeq" id="WP_201918401.1">
    <property type="nucleotide sequence ID" value="NZ_BAABAX010000005.1"/>
</dbReference>
<dbReference type="EMBL" id="JAERQJ010000003">
    <property type="protein sequence ID" value="MBL0683415.1"/>
    <property type="molecule type" value="Genomic_DNA"/>
</dbReference>
<sequence length="135" mass="15702">MRYTISYVSTSNPNVSDIDITQLMDYVKTQNCLLNITGILIYSDGNFLQVLEGAKEVITTLFEKIKKDPRHYNIIKMLDKEISDTSFSDYHSSFTVISDHDGPIELQKFLKKEKLSNPEHFKSIQYLIQKFMKLL</sequence>
<comment type="caution">
    <text evidence="2">The sequence shown here is derived from an EMBL/GenBank/DDBJ whole genome shotgun (WGS) entry which is preliminary data.</text>
</comment>
<dbReference type="SMART" id="SM01034">
    <property type="entry name" value="BLUF"/>
    <property type="match status" value="1"/>
</dbReference>
<feature type="domain" description="BLUF" evidence="1">
    <location>
        <begin position="2"/>
        <end position="93"/>
    </location>
</feature>
<evidence type="ECO:0000313" key="2">
    <source>
        <dbReference type="EMBL" id="MBL0683415.1"/>
    </source>
</evidence>
<dbReference type="Pfam" id="PF04940">
    <property type="entry name" value="BLUF"/>
    <property type="match status" value="1"/>
</dbReference>
<proteinExistence type="predicted"/>
<reference evidence="2" key="1">
    <citation type="submission" date="2021-01" db="EMBL/GenBank/DDBJ databases">
        <authorList>
            <person name="Zhong Y.L."/>
        </authorList>
    </citation>
    <scope>NUCLEOTIDE SEQUENCE</scope>
    <source>
        <strain evidence="2">KCTC 23302</strain>
    </source>
</reference>
<name>A0A936ZWT2_9FLAO</name>
<accession>A0A936ZWT2</accession>
<protein>
    <submittedName>
        <fullName evidence="2">BLUF domain-containing protein</fullName>
    </submittedName>
</protein>
<gene>
    <name evidence="2" type="ORF">JJQ60_07800</name>
</gene>
<dbReference type="InterPro" id="IPR036046">
    <property type="entry name" value="Acylphosphatase-like_dom_sf"/>
</dbReference>